<evidence type="ECO:0000313" key="1">
    <source>
        <dbReference type="EMBL" id="ETO58840.1"/>
    </source>
</evidence>
<dbReference type="Proteomes" id="UP000028582">
    <property type="component" value="Unassembled WGS sequence"/>
</dbReference>
<protein>
    <submittedName>
        <fullName evidence="1">Uncharacterized protein</fullName>
    </submittedName>
</protein>
<evidence type="ECO:0000313" key="2">
    <source>
        <dbReference type="Proteomes" id="UP000028582"/>
    </source>
</evidence>
<reference evidence="1 2" key="1">
    <citation type="submission" date="2013-11" db="EMBL/GenBank/DDBJ databases">
        <title>The Genome Sequence of Phytophthora parasitica P1976.</title>
        <authorList>
            <consortium name="The Broad Institute Genomics Platform"/>
            <person name="Russ C."/>
            <person name="Tyler B."/>
            <person name="Panabieres F."/>
            <person name="Shan W."/>
            <person name="Tripathy S."/>
            <person name="Grunwald N."/>
            <person name="Machado M."/>
            <person name="Johnson C.S."/>
            <person name="Walker B."/>
            <person name="Young S."/>
            <person name="Zeng Q."/>
            <person name="Gargeya S."/>
            <person name="Fitzgerald M."/>
            <person name="Haas B."/>
            <person name="Abouelleil A."/>
            <person name="Allen A.W."/>
            <person name="Alvarado L."/>
            <person name="Arachchi H.M."/>
            <person name="Berlin A.M."/>
            <person name="Chapman S.B."/>
            <person name="Gainer-Dewar J."/>
            <person name="Goldberg J."/>
            <person name="Griggs A."/>
            <person name="Gujja S."/>
            <person name="Hansen M."/>
            <person name="Howarth C."/>
            <person name="Imamovic A."/>
            <person name="Ireland A."/>
            <person name="Larimer J."/>
            <person name="McCowan C."/>
            <person name="Murphy C."/>
            <person name="Pearson M."/>
            <person name="Poon T.W."/>
            <person name="Priest M."/>
            <person name="Roberts A."/>
            <person name="Saif S."/>
            <person name="Shea T."/>
            <person name="Sisk P."/>
            <person name="Sykes S."/>
            <person name="Wortman J."/>
            <person name="Nusbaum C."/>
            <person name="Birren B."/>
        </authorList>
    </citation>
    <scope>NUCLEOTIDE SEQUENCE [LARGE SCALE GENOMIC DNA]</scope>
    <source>
        <strain evidence="1 2">P1976</strain>
    </source>
</reference>
<proteinExistence type="predicted"/>
<comment type="caution">
    <text evidence="1">The sequence shown here is derived from an EMBL/GenBank/DDBJ whole genome shotgun (WGS) entry which is preliminary data.</text>
</comment>
<gene>
    <name evidence="1" type="ORF">F444_22777</name>
</gene>
<name>A0A080YWS9_PHYNI</name>
<organism evidence="1 2">
    <name type="scientific">Phytophthora nicotianae P1976</name>
    <dbReference type="NCBI Taxonomy" id="1317066"/>
    <lineage>
        <taxon>Eukaryota</taxon>
        <taxon>Sar</taxon>
        <taxon>Stramenopiles</taxon>
        <taxon>Oomycota</taxon>
        <taxon>Peronosporomycetes</taxon>
        <taxon>Peronosporales</taxon>
        <taxon>Peronosporaceae</taxon>
        <taxon>Phytophthora</taxon>
    </lineage>
</organism>
<dbReference type="AlphaFoldDB" id="A0A080YWS9"/>
<sequence length="56" mass="6167">MVLHSEFFSNLSPLLDAGLEVYYDIELVQKVSLLVHPMSGDADTVSLATDQLCEVL</sequence>
<dbReference type="EMBL" id="ANJA01004704">
    <property type="protein sequence ID" value="ETO58840.1"/>
    <property type="molecule type" value="Genomic_DNA"/>
</dbReference>
<accession>A0A080YWS9</accession>